<sequence>MEKFQLRAGEDFIRLGQVLKAAGFVESGAEAKEVIQDGLVSVNGETETRRGRKLHKGDIASYDGREIEIG</sequence>
<dbReference type="CDD" id="cd00165">
    <property type="entry name" value="S4"/>
    <property type="match status" value="1"/>
</dbReference>
<keyword evidence="1" id="KW-0694">RNA-binding</keyword>
<keyword evidence="4" id="KW-1185">Reference proteome</keyword>
<dbReference type="Proteomes" id="UP000322025">
    <property type="component" value="Unassembled WGS sequence"/>
</dbReference>
<dbReference type="EMBL" id="VMSO01000008">
    <property type="protein sequence ID" value="KAA8501535.1"/>
    <property type="molecule type" value="Genomic_DNA"/>
</dbReference>
<feature type="domain" description="RNA-binding S4" evidence="2">
    <location>
        <begin position="13"/>
        <end position="68"/>
    </location>
</feature>
<dbReference type="Gene3D" id="3.10.290.10">
    <property type="entry name" value="RNA-binding S4 domain"/>
    <property type="match status" value="1"/>
</dbReference>
<evidence type="ECO:0000313" key="3">
    <source>
        <dbReference type="EMBL" id="KAA8501535.1"/>
    </source>
</evidence>
<dbReference type="GO" id="GO:0003723">
    <property type="term" value="F:RNA binding"/>
    <property type="evidence" value="ECO:0007669"/>
    <property type="project" value="UniProtKB-KW"/>
</dbReference>
<evidence type="ECO:0000313" key="4">
    <source>
        <dbReference type="Proteomes" id="UP000322025"/>
    </source>
</evidence>
<dbReference type="Pfam" id="PF13275">
    <property type="entry name" value="S4_2"/>
    <property type="match status" value="1"/>
</dbReference>
<dbReference type="InterPro" id="IPR036986">
    <property type="entry name" value="S4_RNA-bd_sf"/>
</dbReference>
<accession>A0A5M9I2I9</accession>
<organism evidence="3 4">
    <name type="scientific">Mediterraneibacter catenae</name>
    <dbReference type="NCBI Taxonomy" id="2594882"/>
    <lineage>
        <taxon>Bacteria</taxon>
        <taxon>Bacillati</taxon>
        <taxon>Bacillota</taxon>
        <taxon>Clostridia</taxon>
        <taxon>Lachnospirales</taxon>
        <taxon>Lachnospiraceae</taxon>
        <taxon>Mediterraneibacter</taxon>
    </lineage>
</organism>
<dbReference type="SUPFAM" id="SSF55174">
    <property type="entry name" value="Alpha-L RNA-binding motif"/>
    <property type="match status" value="1"/>
</dbReference>
<dbReference type="OrthoDB" id="9811532at2"/>
<dbReference type="AlphaFoldDB" id="A0A5M9I2I9"/>
<dbReference type="SMART" id="SM00363">
    <property type="entry name" value="S4"/>
    <property type="match status" value="1"/>
</dbReference>
<reference evidence="3" key="1">
    <citation type="submission" date="2019-07" db="EMBL/GenBank/DDBJ databases">
        <authorList>
            <person name="Wongkuna S."/>
            <person name="Scaria J."/>
        </authorList>
    </citation>
    <scope>NUCLEOTIDE SEQUENCE [LARGE SCALE GENOMIC DNA]</scope>
    <source>
        <strain evidence="3">SW178</strain>
    </source>
</reference>
<protein>
    <submittedName>
        <fullName evidence="3">RNA-binding S4 domain-containing protein</fullName>
    </submittedName>
</protein>
<evidence type="ECO:0000256" key="1">
    <source>
        <dbReference type="PROSITE-ProRule" id="PRU00182"/>
    </source>
</evidence>
<evidence type="ECO:0000259" key="2">
    <source>
        <dbReference type="SMART" id="SM00363"/>
    </source>
</evidence>
<name>A0A5M9I2I9_9FIRM</name>
<dbReference type="RefSeq" id="WP_087149866.1">
    <property type="nucleotide sequence ID" value="NZ_VMSO01000008.1"/>
</dbReference>
<proteinExistence type="predicted"/>
<gene>
    <name evidence="3" type="ORF">FNY66_08000</name>
</gene>
<comment type="caution">
    <text evidence="3">The sequence shown here is derived from an EMBL/GenBank/DDBJ whole genome shotgun (WGS) entry which is preliminary data.</text>
</comment>
<dbReference type="PROSITE" id="PS50889">
    <property type="entry name" value="S4"/>
    <property type="match status" value="1"/>
</dbReference>
<dbReference type="InterPro" id="IPR002942">
    <property type="entry name" value="S4_RNA-bd"/>
</dbReference>